<dbReference type="EMBL" id="JACHMN010000002">
    <property type="protein sequence ID" value="MBB5869764.1"/>
    <property type="molecule type" value="Genomic_DNA"/>
</dbReference>
<reference evidence="2 3" key="1">
    <citation type="submission" date="2020-08" db="EMBL/GenBank/DDBJ databases">
        <title>Sequencing the genomes of 1000 actinobacteria strains.</title>
        <authorList>
            <person name="Klenk H.-P."/>
        </authorList>
    </citation>
    <scope>NUCLEOTIDE SEQUENCE [LARGE SCALE GENOMIC DNA]</scope>
    <source>
        <strain evidence="2 3">DSM 45362</strain>
    </source>
</reference>
<sequence>MRRLSWLVAVLLAGCGAPRPAPADPRPLVELRAGTRSETGRVWVTYRLRNDDTRPVVFHEQREPYVVTGPGDAVEIFVGRVPLPPDGHPTVPEPPTSMRVLAPGAVVEVTVAVADPPVDRPPMFERPRSSPAAGWSFCLGVTYLVGAAPTATGSLVAAVDFADEDYLCVPLTLASGSSAAP</sequence>
<evidence type="ECO:0000313" key="3">
    <source>
        <dbReference type="Proteomes" id="UP000587527"/>
    </source>
</evidence>
<feature type="chain" id="PRO_5032728201" description="Lipoprotein" evidence="1">
    <location>
        <begin position="24"/>
        <end position="181"/>
    </location>
</feature>
<feature type="signal peptide" evidence="1">
    <location>
        <begin position="1"/>
        <end position="23"/>
    </location>
</feature>
<dbReference type="PROSITE" id="PS51257">
    <property type="entry name" value="PROKAR_LIPOPROTEIN"/>
    <property type="match status" value="1"/>
</dbReference>
<keyword evidence="1" id="KW-0732">Signal</keyword>
<evidence type="ECO:0008006" key="4">
    <source>
        <dbReference type="Google" id="ProtNLM"/>
    </source>
</evidence>
<keyword evidence="3" id="KW-1185">Reference proteome</keyword>
<dbReference type="Proteomes" id="UP000587527">
    <property type="component" value="Unassembled WGS sequence"/>
</dbReference>
<organism evidence="2 3">
    <name type="scientific">Allocatelliglobosispora scoriae</name>
    <dbReference type="NCBI Taxonomy" id="643052"/>
    <lineage>
        <taxon>Bacteria</taxon>
        <taxon>Bacillati</taxon>
        <taxon>Actinomycetota</taxon>
        <taxon>Actinomycetes</taxon>
        <taxon>Micromonosporales</taxon>
        <taxon>Micromonosporaceae</taxon>
        <taxon>Allocatelliglobosispora</taxon>
    </lineage>
</organism>
<gene>
    <name evidence="2" type="ORF">F4553_003143</name>
</gene>
<evidence type="ECO:0000313" key="2">
    <source>
        <dbReference type="EMBL" id="MBB5869764.1"/>
    </source>
</evidence>
<protein>
    <recommendedName>
        <fullName evidence="4">Lipoprotein</fullName>
    </recommendedName>
</protein>
<accession>A0A841BNB9</accession>
<comment type="caution">
    <text evidence="2">The sequence shown here is derived from an EMBL/GenBank/DDBJ whole genome shotgun (WGS) entry which is preliminary data.</text>
</comment>
<proteinExistence type="predicted"/>
<dbReference type="RefSeq" id="WP_184836619.1">
    <property type="nucleotide sequence ID" value="NZ_JACHMN010000002.1"/>
</dbReference>
<evidence type="ECO:0000256" key="1">
    <source>
        <dbReference type="SAM" id="SignalP"/>
    </source>
</evidence>
<dbReference type="AlphaFoldDB" id="A0A841BNB9"/>
<name>A0A841BNB9_9ACTN</name>